<dbReference type="Proteomes" id="UP000015101">
    <property type="component" value="Unassembled WGS sequence"/>
</dbReference>
<organism evidence="3 4">
    <name type="scientific">Helobdella robusta</name>
    <name type="common">Californian leech</name>
    <dbReference type="NCBI Taxonomy" id="6412"/>
    <lineage>
        <taxon>Eukaryota</taxon>
        <taxon>Metazoa</taxon>
        <taxon>Spiralia</taxon>
        <taxon>Lophotrochozoa</taxon>
        <taxon>Annelida</taxon>
        <taxon>Clitellata</taxon>
        <taxon>Hirudinea</taxon>
        <taxon>Rhynchobdellida</taxon>
        <taxon>Glossiphoniidae</taxon>
        <taxon>Helobdella</taxon>
    </lineage>
</organism>
<proteinExistence type="predicted"/>
<evidence type="ECO:0000313" key="3">
    <source>
        <dbReference type="EnsemblMetazoa" id="HelroP177216"/>
    </source>
</evidence>
<reference evidence="3" key="3">
    <citation type="submission" date="2015-06" db="UniProtKB">
        <authorList>
            <consortium name="EnsemblMetazoa"/>
        </authorList>
    </citation>
    <scope>IDENTIFICATION</scope>
</reference>
<dbReference type="GeneID" id="20206132"/>
<reference evidence="4" key="1">
    <citation type="submission" date="2012-12" db="EMBL/GenBank/DDBJ databases">
        <authorList>
            <person name="Hellsten U."/>
            <person name="Grimwood J."/>
            <person name="Chapman J.A."/>
            <person name="Shapiro H."/>
            <person name="Aerts A."/>
            <person name="Otillar R.P."/>
            <person name="Terry A.Y."/>
            <person name="Boore J.L."/>
            <person name="Simakov O."/>
            <person name="Marletaz F."/>
            <person name="Cho S.-J."/>
            <person name="Edsinger-Gonzales E."/>
            <person name="Havlak P."/>
            <person name="Kuo D.-H."/>
            <person name="Larsson T."/>
            <person name="Lv J."/>
            <person name="Arendt D."/>
            <person name="Savage R."/>
            <person name="Osoegawa K."/>
            <person name="de Jong P."/>
            <person name="Lindberg D.R."/>
            <person name="Seaver E.C."/>
            <person name="Weisblat D.A."/>
            <person name="Putnam N.H."/>
            <person name="Grigoriev I.V."/>
            <person name="Rokhsar D.S."/>
        </authorList>
    </citation>
    <scope>NUCLEOTIDE SEQUENCE</scope>
</reference>
<feature type="region of interest" description="Disordered" evidence="1">
    <location>
        <begin position="171"/>
        <end position="200"/>
    </location>
</feature>
<dbReference type="HOGENOM" id="CLU_1367555_0_0_1"/>
<keyword evidence="4" id="KW-1185">Reference proteome</keyword>
<dbReference type="EMBL" id="KB097182">
    <property type="protein sequence ID" value="ESN98330.1"/>
    <property type="molecule type" value="Genomic_DNA"/>
</dbReference>
<evidence type="ECO:0000256" key="1">
    <source>
        <dbReference type="SAM" id="MobiDB-lite"/>
    </source>
</evidence>
<dbReference type="InParanoid" id="T1FBD3"/>
<dbReference type="EnsemblMetazoa" id="HelroT177216">
    <property type="protein sequence ID" value="HelroP177216"/>
    <property type="gene ID" value="HelroG177216"/>
</dbReference>
<sequence>MIGLNSTKPRGDTKDYFRTFVNNRPKNEPNFIWPIDQTMRYKRQSTNEESTTDSYLSSFKSIYADEILIKPKLIKTDNQPRENTFDTIFGNSVRGYSVNNTTTEADSHEVFSRTTTLKNEPDIRSKDKLRKEQMMQIKAPAPIRQDLVDLLISKAQAIDSTFMENVESDTNSLVNGSASESMSTGRMDQNQRSLWVPKPF</sequence>
<reference evidence="2 4" key="2">
    <citation type="journal article" date="2013" name="Nature">
        <title>Insights into bilaterian evolution from three spiralian genomes.</title>
        <authorList>
            <person name="Simakov O."/>
            <person name="Marletaz F."/>
            <person name="Cho S.J."/>
            <person name="Edsinger-Gonzales E."/>
            <person name="Havlak P."/>
            <person name="Hellsten U."/>
            <person name="Kuo D.H."/>
            <person name="Larsson T."/>
            <person name="Lv J."/>
            <person name="Arendt D."/>
            <person name="Savage R."/>
            <person name="Osoegawa K."/>
            <person name="de Jong P."/>
            <person name="Grimwood J."/>
            <person name="Chapman J.A."/>
            <person name="Shapiro H."/>
            <person name="Aerts A."/>
            <person name="Otillar R.P."/>
            <person name="Terry A.Y."/>
            <person name="Boore J.L."/>
            <person name="Grigoriev I.V."/>
            <person name="Lindberg D.R."/>
            <person name="Seaver E.C."/>
            <person name="Weisblat D.A."/>
            <person name="Putnam N.H."/>
            <person name="Rokhsar D.S."/>
        </authorList>
    </citation>
    <scope>NUCLEOTIDE SEQUENCE</scope>
</reference>
<evidence type="ECO:0000313" key="2">
    <source>
        <dbReference type="EMBL" id="ESN98330.1"/>
    </source>
</evidence>
<dbReference type="AlphaFoldDB" id="T1FBD3"/>
<gene>
    <name evidence="3" type="primary">20206132</name>
    <name evidence="2" type="ORF">HELRODRAFT_177216</name>
</gene>
<dbReference type="CTD" id="20206132"/>
<protein>
    <submittedName>
        <fullName evidence="2 3">Uncharacterized protein</fullName>
    </submittedName>
</protein>
<dbReference type="RefSeq" id="XP_009023664.1">
    <property type="nucleotide sequence ID" value="XM_009025416.1"/>
</dbReference>
<feature type="compositionally biased region" description="Polar residues" evidence="1">
    <location>
        <begin position="171"/>
        <end position="193"/>
    </location>
</feature>
<evidence type="ECO:0000313" key="4">
    <source>
        <dbReference type="Proteomes" id="UP000015101"/>
    </source>
</evidence>
<dbReference type="KEGG" id="hro:HELRODRAFT_177216"/>
<name>T1FBD3_HELRO</name>
<accession>T1FBD3</accession>
<dbReference type="EMBL" id="AMQM01005968">
    <property type="status" value="NOT_ANNOTATED_CDS"/>
    <property type="molecule type" value="Genomic_DNA"/>
</dbReference>